<feature type="transmembrane region" description="Helical" evidence="10">
    <location>
        <begin position="137"/>
        <end position="160"/>
    </location>
</feature>
<evidence type="ECO:0000313" key="11">
    <source>
        <dbReference type="EMBL" id="GBF08142.1"/>
    </source>
</evidence>
<dbReference type="PANTHER" id="PTHR30309:SF0">
    <property type="entry name" value="GLYCEROL-3-PHOSPHATE ACYLTRANSFERASE-RELATED"/>
    <property type="match status" value="1"/>
</dbReference>
<feature type="transmembrane region" description="Helical" evidence="10">
    <location>
        <begin position="74"/>
        <end position="94"/>
    </location>
</feature>
<keyword evidence="2" id="KW-0444">Lipid biosynthesis</keyword>
<dbReference type="PANTHER" id="PTHR30309">
    <property type="entry name" value="INNER MEMBRANE PROTEIN YGIH"/>
    <property type="match status" value="1"/>
</dbReference>
<evidence type="ECO:0000256" key="8">
    <source>
        <dbReference type="ARBA" id="ARBA00023209"/>
    </source>
</evidence>
<dbReference type="NCBIfam" id="NF010978">
    <property type="entry name" value="PRK14401.1"/>
    <property type="match status" value="1"/>
</dbReference>
<dbReference type="RefSeq" id="WP_103131420.1">
    <property type="nucleotide sequence ID" value="NZ_BFAG01000023.1"/>
</dbReference>
<evidence type="ECO:0000256" key="6">
    <source>
        <dbReference type="ARBA" id="ARBA00023098"/>
    </source>
</evidence>
<dbReference type="GO" id="GO:0043772">
    <property type="term" value="F:acyl-phosphate glycerol-3-phosphate acyltransferase activity"/>
    <property type="evidence" value="ECO:0007669"/>
    <property type="project" value="InterPro"/>
</dbReference>
<evidence type="ECO:0000256" key="2">
    <source>
        <dbReference type="ARBA" id="ARBA00022516"/>
    </source>
</evidence>
<accession>A0A2I9D0S7</accession>
<dbReference type="InterPro" id="IPR003811">
    <property type="entry name" value="G3P_acylTferase_PlsY"/>
</dbReference>
<name>A0A2I9D0S7_9DEIO</name>
<keyword evidence="9" id="KW-1208">Phospholipid metabolism</keyword>
<keyword evidence="8" id="KW-0594">Phospholipid biosynthesis</keyword>
<dbReference type="AlphaFoldDB" id="A0A2I9D0S7"/>
<evidence type="ECO:0000313" key="12">
    <source>
        <dbReference type="Proteomes" id="UP000236569"/>
    </source>
</evidence>
<evidence type="ECO:0000256" key="7">
    <source>
        <dbReference type="ARBA" id="ARBA00023136"/>
    </source>
</evidence>
<organism evidence="11 12">
    <name type="scientific">Deinococcus aerius</name>
    <dbReference type="NCBI Taxonomy" id="200253"/>
    <lineage>
        <taxon>Bacteria</taxon>
        <taxon>Thermotogati</taxon>
        <taxon>Deinococcota</taxon>
        <taxon>Deinococci</taxon>
        <taxon>Deinococcales</taxon>
        <taxon>Deinococcaceae</taxon>
        <taxon>Deinococcus</taxon>
    </lineage>
</organism>
<evidence type="ECO:0000256" key="10">
    <source>
        <dbReference type="SAM" id="Phobius"/>
    </source>
</evidence>
<proteinExistence type="predicted"/>
<dbReference type="GO" id="GO:0008654">
    <property type="term" value="P:phospholipid biosynthetic process"/>
    <property type="evidence" value="ECO:0007669"/>
    <property type="project" value="UniProtKB-KW"/>
</dbReference>
<evidence type="ECO:0000256" key="4">
    <source>
        <dbReference type="ARBA" id="ARBA00022692"/>
    </source>
</evidence>
<keyword evidence="1" id="KW-1003">Cell membrane</keyword>
<dbReference type="Pfam" id="PF02660">
    <property type="entry name" value="G3P_acyltransf"/>
    <property type="match status" value="1"/>
</dbReference>
<evidence type="ECO:0000256" key="3">
    <source>
        <dbReference type="ARBA" id="ARBA00022679"/>
    </source>
</evidence>
<feature type="transmembrane region" description="Helical" evidence="10">
    <location>
        <begin position="45"/>
        <end position="67"/>
    </location>
</feature>
<evidence type="ECO:0000256" key="5">
    <source>
        <dbReference type="ARBA" id="ARBA00022989"/>
    </source>
</evidence>
<dbReference type="GO" id="GO:0005886">
    <property type="term" value="C:plasma membrane"/>
    <property type="evidence" value="ECO:0007669"/>
    <property type="project" value="InterPro"/>
</dbReference>
<sequence length="188" mass="19172">MLALVVLVSYLLGSLVAGVLYSRALGADIRDRDLPGGSGTYRQHGLAAALGVTAFDVAKGVAAALLARWLTPDLTWPATLAVVLGHCYPVFFRFAGGGGIAPLMGALLVVAPVTLGGMLAAGLALIPLYKGTLQARLGLNAVPFATAVVVPLGMLLALRFGGLPDLLAGGAAMAVRALHLLRVEKRPA</sequence>
<reference evidence="12" key="1">
    <citation type="submission" date="2018-01" db="EMBL/GenBank/DDBJ databases">
        <title>Draft Genome Sequence of the Radioresistant Bacterium Deinococcus aerius TR0125, Isolated from the Higher Atmosphere above Japan.</title>
        <authorList>
            <person name="Satoh K."/>
            <person name="Arai H."/>
            <person name="Sanzen T."/>
            <person name="Kawaguchi Y."/>
            <person name="Hayashi H."/>
            <person name="Yokobori S."/>
            <person name="Yamagishi A."/>
            <person name="Oono Y."/>
            <person name="Narumi I."/>
        </authorList>
    </citation>
    <scope>NUCLEOTIDE SEQUENCE [LARGE SCALE GENOMIC DNA]</scope>
    <source>
        <strain evidence="12">TR0125</strain>
    </source>
</reference>
<evidence type="ECO:0000256" key="9">
    <source>
        <dbReference type="ARBA" id="ARBA00023264"/>
    </source>
</evidence>
<keyword evidence="6" id="KW-0443">Lipid metabolism</keyword>
<keyword evidence="4 10" id="KW-0812">Transmembrane</keyword>
<feature type="transmembrane region" description="Helical" evidence="10">
    <location>
        <begin position="100"/>
        <end position="125"/>
    </location>
</feature>
<protein>
    <submittedName>
        <fullName evidence="11">Membrane protein</fullName>
    </submittedName>
</protein>
<dbReference type="EMBL" id="BFAG01000023">
    <property type="protein sequence ID" value="GBF08142.1"/>
    <property type="molecule type" value="Genomic_DNA"/>
</dbReference>
<keyword evidence="5 10" id="KW-1133">Transmembrane helix</keyword>
<keyword evidence="3" id="KW-0808">Transferase</keyword>
<dbReference type="Proteomes" id="UP000236569">
    <property type="component" value="Unassembled WGS sequence"/>
</dbReference>
<keyword evidence="7 10" id="KW-0472">Membrane</keyword>
<evidence type="ECO:0000256" key="1">
    <source>
        <dbReference type="ARBA" id="ARBA00022475"/>
    </source>
</evidence>
<dbReference type="OrthoDB" id="69230at2"/>
<keyword evidence="12" id="KW-1185">Reference proteome</keyword>
<comment type="caution">
    <text evidence="11">The sequence shown here is derived from an EMBL/GenBank/DDBJ whole genome shotgun (WGS) entry which is preliminary data.</text>
</comment>
<gene>
    <name evidence="11" type="ORF">DAERI_230033</name>
</gene>
<dbReference type="SMART" id="SM01207">
    <property type="entry name" value="G3P_acyltransf"/>
    <property type="match status" value="1"/>
</dbReference>